<name>A0A9D4TB64_RHISA</name>
<dbReference type="Pfam" id="PF04734">
    <property type="entry name" value="Ceramidase_alk"/>
    <property type="match status" value="1"/>
</dbReference>
<reference evidence="7" key="2">
    <citation type="submission" date="2021-09" db="EMBL/GenBank/DDBJ databases">
        <authorList>
            <person name="Jia N."/>
            <person name="Wang J."/>
            <person name="Shi W."/>
            <person name="Du L."/>
            <person name="Sun Y."/>
            <person name="Zhan W."/>
            <person name="Jiang J."/>
            <person name="Wang Q."/>
            <person name="Zhang B."/>
            <person name="Ji P."/>
            <person name="Sakyi L.B."/>
            <person name="Cui X."/>
            <person name="Yuan T."/>
            <person name="Jiang B."/>
            <person name="Yang W."/>
            <person name="Lam T.T.-Y."/>
            <person name="Chang Q."/>
            <person name="Ding S."/>
            <person name="Wang X."/>
            <person name="Zhu J."/>
            <person name="Ruan X."/>
            <person name="Zhao L."/>
            <person name="Wei J."/>
            <person name="Que T."/>
            <person name="Du C."/>
            <person name="Cheng J."/>
            <person name="Dai P."/>
            <person name="Han X."/>
            <person name="Huang E."/>
            <person name="Gao Y."/>
            <person name="Liu J."/>
            <person name="Shao H."/>
            <person name="Ye R."/>
            <person name="Li L."/>
            <person name="Wei W."/>
            <person name="Wang X."/>
            <person name="Wang C."/>
            <person name="Huo Q."/>
            <person name="Li W."/>
            <person name="Guo W."/>
            <person name="Chen H."/>
            <person name="Chen S."/>
            <person name="Zhou L."/>
            <person name="Zhou L."/>
            <person name="Ni X."/>
            <person name="Tian J."/>
            <person name="Zhou Y."/>
            <person name="Sheng Y."/>
            <person name="Liu T."/>
            <person name="Pan Y."/>
            <person name="Xia L."/>
            <person name="Li J."/>
            <person name="Zhao F."/>
            <person name="Cao W."/>
        </authorList>
    </citation>
    <scope>NUCLEOTIDE SEQUENCE</scope>
    <source>
        <strain evidence="7">Rsan-2018</strain>
        <tissue evidence="7">Larvae</tissue>
    </source>
</reference>
<comment type="cofactor">
    <cofactor evidence="3">
        <name>Zn(2+)</name>
        <dbReference type="ChEBI" id="CHEBI:29105"/>
    </cofactor>
    <text evidence="3">Binds 1 zinc ion per subunit.</text>
</comment>
<organism evidence="7 8">
    <name type="scientific">Rhipicephalus sanguineus</name>
    <name type="common">Brown dog tick</name>
    <name type="synonym">Ixodes sanguineus</name>
    <dbReference type="NCBI Taxonomy" id="34632"/>
    <lineage>
        <taxon>Eukaryota</taxon>
        <taxon>Metazoa</taxon>
        <taxon>Ecdysozoa</taxon>
        <taxon>Arthropoda</taxon>
        <taxon>Chelicerata</taxon>
        <taxon>Arachnida</taxon>
        <taxon>Acari</taxon>
        <taxon>Parasitiformes</taxon>
        <taxon>Ixodida</taxon>
        <taxon>Ixodoidea</taxon>
        <taxon>Ixodidae</taxon>
        <taxon>Rhipicephalinae</taxon>
        <taxon>Rhipicephalus</taxon>
        <taxon>Rhipicephalus</taxon>
    </lineage>
</organism>
<keyword evidence="4" id="KW-0746">Sphingolipid metabolism</keyword>
<feature type="region of interest" description="Disordered" evidence="5">
    <location>
        <begin position="528"/>
        <end position="667"/>
    </location>
</feature>
<dbReference type="PANTHER" id="PTHR12670:SF1">
    <property type="entry name" value="NEUTRAL CERAMIDASE"/>
    <property type="match status" value="1"/>
</dbReference>
<feature type="binding site" evidence="3">
    <location>
        <position position="27"/>
    </location>
    <ligand>
        <name>Zn(2+)</name>
        <dbReference type="ChEBI" id="CHEBI:29105"/>
    </ligand>
</feature>
<dbReference type="GO" id="GO:0046872">
    <property type="term" value="F:metal ion binding"/>
    <property type="evidence" value="ECO:0007669"/>
    <property type="project" value="UniProtKB-KW"/>
</dbReference>
<dbReference type="EC" id="3.5.1.23" evidence="4"/>
<dbReference type="GO" id="GO:0046512">
    <property type="term" value="P:sphingosine biosynthetic process"/>
    <property type="evidence" value="ECO:0007669"/>
    <property type="project" value="TreeGrafter"/>
</dbReference>
<evidence type="ECO:0000256" key="1">
    <source>
        <dbReference type="ARBA" id="ARBA00019235"/>
    </source>
</evidence>
<dbReference type="GO" id="GO:0042759">
    <property type="term" value="P:long-chain fatty acid biosynthetic process"/>
    <property type="evidence" value="ECO:0007669"/>
    <property type="project" value="TreeGrafter"/>
</dbReference>
<feature type="binding site" evidence="3">
    <location>
        <position position="400"/>
    </location>
    <ligand>
        <name>Zn(2+)</name>
        <dbReference type="ChEBI" id="CHEBI:29105"/>
    </ligand>
</feature>
<dbReference type="GO" id="GO:0046514">
    <property type="term" value="P:ceramide catabolic process"/>
    <property type="evidence" value="ECO:0007669"/>
    <property type="project" value="InterPro"/>
</dbReference>
<keyword evidence="3" id="KW-0479">Metal-binding</keyword>
<evidence type="ECO:0000256" key="3">
    <source>
        <dbReference type="PIRSR" id="PIRSR606823-2"/>
    </source>
</evidence>
<evidence type="ECO:0000313" key="8">
    <source>
        <dbReference type="Proteomes" id="UP000821837"/>
    </source>
</evidence>
<feature type="binding site" evidence="3">
    <location>
        <position position="362"/>
    </location>
    <ligand>
        <name>Zn(2+)</name>
        <dbReference type="ChEBI" id="CHEBI:29105"/>
    </ligand>
</feature>
<accession>A0A9D4TB64</accession>
<feature type="compositionally biased region" description="Polar residues" evidence="5">
    <location>
        <begin position="577"/>
        <end position="594"/>
    </location>
</feature>
<dbReference type="EMBL" id="JABSTV010001245">
    <property type="protein sequence ID" value="KAH7984169.1"/>
    <property type="molecule type" value="Genomic_DNA"/>
</dbReference>
<keyword evidence="8" id="KW-1185">Reference proteome</keyword>
<protein>
    <recommendedName>
        <fullName evidence="1 4">Neutral ceramidase</fullName>
        <ecNumber evidence="4">3.5.1.23</ecNumber>
    </recommendedName>
</protein>
<gene>
    <name evidence="7" type="ORF">HPB52_017687</name>
</gene>
<dbReference type="AlphaFoldDB" id="A0A9D4TB64"/>
<evidence type="ECO:0000256" key="2">
    <source>
        <dbReference type="PIRSR" id="PIRSR606823-1"/>
    </source>
</evidence>
<reference evidence="7" key="1">
    <citation type="journal article" date="2020" name="Cell">
        <title>Large-Scale Comparative Analyses of Tick Genomes Elucidate Their Genetic Diversity and Vector Capacities.</title>
        <authorList>
            <consortium name="Tick Genome and Microbiome Consortium (TIGMIC)"/>
            <person name="Jia N."/>
            <person name="Wang J."/>
            <person name="Shi W."/>
            <person name="Du L."/>
            <person name="Sun Y."/>
            <person name="Zhan W."/>
            <person name="Jiang J.F."/>
            <person name="Wang Q."/>
            <person name="Zhang B."/>
            <person name="Ji P."/>
            <person name="Bell-Sakyi L."/>
            <person name="Cui X.M."/>
            <person name="Yuan T.T."/>
            <person name="Jiang B.G."/>
            <person name="Yang W.F."/>
            <person name="Lam T.T."/>
            <person name="Chang Q.C."/>
            <person name="Ding S.J."/>
            <person name="Wang X.J."/>
            <person name="Zhu J.G."/>
            <person name="Ruan X.D."/>
            <person name="Zhao L."/>
            <person name="Wei J.T."/>
            <person name="Ye R.Z."/>
            <person name="Que T.C."/>
            <person name="Du C.H."/>
            <person name="Zhou Y.H."/>
            <person name="Cheng J.X."/>
            <person name="Dai P.F."/>
            <person name="Guo W.B."/>
            <person name="Han X.H."/>
            <person name="Huang E.J."/>
            <person name="Li L.F."/>
            <person name="Wei W."/>
            <person name="Gao Y.C."/>
            <person name="Liu J.Z."/>
            <person name="Shao H.Z."/>
            <person name="Wang X."/>
            <person name="Wang C.C."/>
            <person name="Yang T.C."/>
            <person name="Huo Q.B."/>
            <person name="Li W."/>
            <person name="Chen H.Y."/>
            <person name="Chen S.E."/>
            <person name="Zhou L.G."/>
            <person name="Ni X.B."/>
            <person name="Tian J.H."/>
            <person name="Sheng Y."/>
            <person name="Liu T."/>
            <person name="Pan Y.S."/>
            <person name="Xia L.Y."/>
            <person name="Li J."/>
            <person name="Zhao F."/>
            <person name="Cao W.C."/>
        </authorList>
    </citation>
    <scope>NUCLEOTIDE SEQUENCE</scope>
    <source>
        <strain evidence="7">Rsan-2018</strain>
    </source>
</reference>
<proteinExistence type="inferred from homology"/>
<comment type="similarity">
    <text evidence="4">Belongs to the neutral ceramidase family.</text>
</comment>
<evidence type="ECO:0000259" key="6">
    <source>
        <dbReference type="Pfam" id="PF04734"/>
    </source>
</evidence>
<dbReference type="PANTHER" id="PTHR12670">
    <property type="entry name" value="CERAMIDASE"/>
    <property type="match status" value="1"/>
</dbReference>
<feature type="domain" description="Neutral/alkaline non-lysosomal ceramidase N-terminal" evidence="6">
    <location>
        <begin position="2"/>
        <end position="409"/>
    </location>
</feature>
<feature type="compositionally biased region" description="Basic and acidic residues" evidence="5">
    <location>
        <begin position="563"/>
        <end position="576"/>
    </location>
</feature>
<dbReference type="InterPro" id="IPR038445">
    <property type="entry name" value="NCDase_C_sf"/>
</dbReference>
<keyword evidence="3" id="KW-0862">Zinc</keyword>
<evidence type="ECO:0000313" key="7">
    <source>
        <dbReference type="EMBL" id="KAH7984169.1"/>
    </source>
</evidence>
<evidence type="ECO:0000256" key="5">
    <source>
        <dbReference type="SAM" id="MobiDB-lite"/>
    </source>
</evidence>
<dbReference type="InterPro" id="IPR031329">
    <property type="entry name" value="NEUT/ALK_ceramidase_N"/>
</dbReference>
<dbReference type="VEuPathDB" id="VectorBase:RSAN_039093"/>
<keyword evidence="4" id="KW-0443">Lipid metabolism</keyword>
<feature type="compositionally biased region" description="Polar residues" evidence="5">
    <location>
        <begin position="636"/>
        <end position="647"/>
    </location>
</feature>
<dbReference type="GO" id="GO:0017040">
    <property type="term" value="F:N-acylsphingosine amidohydrolase activity"/>
    <property type="evidence" value="ECO:0007669"/>
    <property type="project" value="UniProtKB-UniRule"/>
</dbReference>
<keyword evidence="4" id="KW-0378">Hydrolase</keyword>
<feature type="active site" description="Nucleophile" evidence="2">
    <location>
        <position position="178"/>
    </location>
</feature>
<comment type="caution">
    <text evidence="7">The sequence shown here is derived from an EMBL/GenBank/DDBJ whole genome shotgun (WGS) entry which is preliminary data.</text>
</comment>
<sequence length="821" mass="91799">MKVVKRLQDKYGSSLYSEENILLTATHTHASVGGFMQYLLYNIHTQGFIRQVADVQIDGICRSIDQAHDGLRKGYIYWNEGELLHANINRSPYAYEANPADERAKYKNNTDTKMLLLKFTDLKNNPVAMINMNNSNLLISGDNKGYAELMFEHRMNGNLPGKGPFVAAFAQSNEGDVSPNLRGPRCIDTGLPCDFETSTCNGRTEKCIAFGPGKDMFESTKIIGERQLQKALDLFHSASRKLSGSVGFAYQRVNMGKYEVGDNEADPITTCTAALGYSFAAGTTDGPGQFDFTQSTTQATPFWNFVRDFIAAPSKEAIKCHHPKPILLPVGEMNFPYPWVASIVPTQILKVGQLYILGAPGEFTTMSGRRLRATVEKVVKMKDPESMVVLAGLSNTYTHYVATYEEYQLESTYLTVEKLSDDGESWTVVATDGNWETRFYWRRTSAILGHSEATVMWEIPQNAESGVYRIRHFGHSKNILQSCSMEARRRRLSRSLRNSFCSAPSERIPARLLNVKCCQHYLTSFDLDGPRSSTSNHRRKPPELGEMSSAHSSPGDQALIEPSAEKPEDKRLDSASRNDSQYAHNTAQMNSSDSVSHHTYHHWPSDNNGGQLSSSSNHFPRHSSHKDSHSKVASLPLNTRKNYVNGGTTVGRAAGVRGKEQKHSSGEVPAAVPWGVASGYHTHPSIRLGTRHRLPSPAERRQILSALIKHPLHIFSYRDRNLPFHLRNRHRVASNIQDTLRALSSTRHRWTDRDDVKLDYSASERSHSIVRLPAPKRAVAMGREVLARRLAHGRLPVTLDTLRKFHGIQGISLSLRGAQRP</sequence>
<comment type="catalytic activity">
    <reaction evidence="4">
        <text>an N-acylsphing-4-enine + H2O = sphing-4-enine + a fatty acid</text>
        <dbReference type="Rhea" id="RHEA:20856"/>
        <dbReference type="ChEBI" id="CHEBI:15377"/>
        <dbReference type="ChEBI" id="CHEBI:28868"/>
        <dbReference type="ChEBI" id="CHEBI:52639"/>
        <dbReference type="ChEBI" id="CHEBI:57756"/>
        <dbReference type="EC" id="3.5.1.23"/>
    </reaction>
</comment>
<dbReference type="GO" id="GO:0016020">
    <property type="term" value="C:membrane"/>
    <property type="evidence" value="ECO:0007669"/>
    <property type="project" value="GOC"/>
</dbReference>
<dbReference type="InterPro" id="IPR006823">
    <property type="entry name" value="Ceramidase_alk"/>
</dbReference>
<dbReference type="GO" id="GO:0005576">
    <property type="term" value="C:extracellular region"/>
    <property type="evidence" value="ECO:0007669"/>
    <property type="project" value="TreeGrafter"/>
</dbReference>
<evidence type="ECO:0000256" key="4">
    <source>
        <dbReference type="RuleBase" id="RU366019"/>
    </source>
</evidence>
<dbReference type="Gene3D" id="2.60.40.2300">
    <property type="entry name" value="Neutral/alkaline non-lysosomal ceramidase, C-terminal domain"/>
    <property type="match status" value="1"/>
</dbReference>
<dbReference type="Proteomes" id="UP000821837">
    <property type="component" value="Chromosome 1"/>
</dbReference>